<gene>
    <name evidence="2" type="ORF">IM697_19520</name>
</gene>
<keyword evidence="1" id="KW-0472">Membrane</keyword>
<name>A0A7M2SZM6_9ACTN</name>
<dbReference type="EMBL" id="CP063373">
    <property type="protein sequence ID" value="QOV41604.1"/>
    <property type="molecule type" value="Genomic_DNA"/>
</dbReference>
<dbReference type="Proteomes" id="UP000594205">
    <property type="component" value="Chromosome"/>
</dbReference>
<dbReference type="AlphaFoldDB" id="A0A7M2SZM6"/>
<feature type="transmembrane region" description="Helical" evidence="1">
    <location>
        <begin position="25"/>
        <end position="45"/>
    </location>
</feature>
<sequence>MRVAAWAAFTGAAVGFLYDQTGDAGIRRIVATTLPIAAGVFALLLHRYLTRDDATDHPAS</sequence>
<accession>A0A7M2SZM6</accession>
<proteinExistence type="predicted"/>
<evidence type="ECO:0000256" key="1">
    <source>
        <dbReference type="SAM" id="Phobius"/>
    </source>
</evidence>
<keyword evidence="1" id="KW-0812">Transmembrane</keyword>
<reference evidence="2 3" key="1">
    <citation type="submission" date="2020-10" db="EMBL/GenBank/DDBJ databases">
        <title>Streptomyces ferrugineus complate genome analysis.</title>
        <authorList>
            <person name="Anwar N."/>
        </authorList>
    </citation>
    <scope>NUCLEOTIDE SEQUENCE [LARGE SCALE GENOMIC DNA]</scope>
    <source>
        <strain evidence="2 3">CCTCC AA2014009</strain>
    </source>
</reference>
<dbReference type="RefSeq" id="WP_194050169.1">
    <property type="nucleotide sequence ID" value="NZ_CP063373.1"/>
</dbReference>
<evidence type="ECO:0000313" key="2">
    <source>
        <dbReference type="EMBL" id="QOV41604.1"/>
    </source>
</evidence>
<keyword evidence="3" id="KW-1185">Reference proteome</keyword>
<protein>
    <submittedName>
        <fullName evidence="2">Uncharacterized protein</fullName>
    </submittedName>
</protein>
<keyword evidence="1" id="KW-1133">Transmembrane helix</keyword>
<dbReference type="KEGG" id="sfeu:IM697_19520"/>
<organism evidence="2 3">
    <name type="scientific">Streptomyces ferrugineus</name>
    <dbReference type="NCBI Taxonomy" id="1413221"/>
    <lineage>
        <taxon>Bacteria</taxon>
        <taxon>Bacillati</taxon>
        <taxon>Actinomycetota</taxon>
        <taxon>Actinomycetes</taxon>
        <taxon>Kitasatosporales</taxon>
        <taxon>Streptomycetaceae</taxon>
        <taxon>Streptomyces</taxon>
    </lineage>
</organism>
<evidence type="ECO:0000313" key="3">
    <source>
        <dbReference type="Proteomes" id="UP000594205"/>
    </source>
</evidence>